<evidence type="ECO:0000313" key="1">
    <source>
        <dbReference type="EMBL" id="GAI93445.1"/>
    </source>
</evidence>
<protein>
    <submittedName>
        <fullName evidence="1">Uncharacterized protein</fullName>
    </submittedName>
</protein>
<dbReference type="EMBL" id="BARW01019276">
    <property type="protein sequence ID" value="GAI93445.1"/>
    <property type="molecule type" value="Genomic_DNA"/>
</dbReference>
<proteinExistence type="predicted"/>
<accession>X1U0S2</accession>
<comment type="caution">
    <text evidence="1">The sequence shown here is derived from an EMBL/GenBank/DDBJ whole genome shotgun (WGS) entry which is preliminary data.</text>
</comment>
<dbReference type="AlphaFoldDB" id="X1U0S2"/>
<name>X1U0S2_9ZZZZ</name>
<reference evidence="1" key="1">
    <citation type="journal article" date="2014" name="Front. Microbiol.">
        <title>High frequency of phylogenetically diverse reductive dehalogenase-homologous genes in deep subseafloor sedimentary metagenomes.</title>
        <authorList>
            <person name="Kawai M."/>
            <person name="Futagami T."/>
            <person name="Toyoda A."/>
            <person name="Takaki Y."/>
            <person name="Nishi S."/>
            <person name="Hori S."/>
            <person name="Arai W."/>
            <person name="Tsubouchi T."/>
            <person name="Morono Y."/>
            <person name="Uchiyama I."/>
            <person name="Ito T."/>
            <person name="Fujiyama A."/>
            <person name="Inagaki F."/>
            <person name="Takami H."/>
        </authorList>
    </citation>
    <scope>NUCLEOTIDE SEQUENCE</scope>
    <source>
        <strain evidence="1">Expedition CK06-06</strain>
    </source>
</reference>
<feature type="non-terminal residue" evidence="1">
    <location>
        <position position="1"/>
    </location>
</feature>
<organism evidence="1">
    <name type="scientific">marine sediment metagenome</name>
    <dbReference type="NCBI Taxonomy" id="412755"/>
    <lineage>
        <taxon>unclassified sequences</taxon>
        <taxon>metagenomes</taxon>
        <taxon>ecological metagenomes</taxon>
    </lineage>
</organism>
<sequence>QVNHPEDKSKLCYFIAELVKNKKIFPLFELLIDWTKIQNQVKKAFS</sequence>
<gene>
    <name evidence="1" type="ORF">S12H4_32821</name>
</gene>